<dbReference type="PANTHER" id="PTHR43333:SF1">
    <property type="entry name" value="D-ISOMER SPECIFIC 2-HYDROXYACID DEHYDROGENASE NAD-BINDING DOMAIN-CONTAINING PROTEIN"/>
    <property type="match status" value="1"/>
</dbReference>
<protein>
    <submittedName>
        <fullName evidence="4">D-isomer specific 2-hydroxyacid dehydrogenase</fullName>
    </submittedName>
</protein>
<comment type="caution">
    <text evidence="4">The sequence shown here is derived from an EMBL/GenBank/DDBJ whole genome shotgun (WGS) entry which is preliminary data.</text>
</comment>
<keyword evidence="1" id="KW-0560">Oxidoreductase</keyword>
<dbReference type="EMBL" id="BKCJ011364850">
    <property type="protein sequence ID" value="GFD25979.1"/>
    <property type="molecule type" value="Genomic_DNA"/>
</dbReference>
<reference evidence="4" key="1">
    <citation type="journal article" date="2019" name="Sci. Rep.">
        <title>Draft genome of Tanacetum cinerariifolium, the natural source of mosquito coil.</title>
        <authorList>
            <person name="Yamashiro T."/>
            <person name="Shiraishi A."/>
            <person name="Satake H."/>
            <person name="Nakayama K."/>
        </authorList>
    </citation>
    <scope>NUCLEOTIDE SEQUENCE</scope>
</reference>
<dbReference type="AlphaFoldDB" id="A0A699UXK9"/>
<accession>A0A699UXK9</accession>
<sequence length="131" mass="14439">LPEKYFSTKDAKSLEAFLQECDVLVASLPDTAQTRYMLDAKKLGSLIRSGDIIKALDTPDGLFGAALDVTDPEPLPDNHPLWTHPKVFVTPHLSGDTEGEFDIAAEIAIANAERLRKGDKPHNMVDYTRGY</sequence>
<dbReference type="SUPFAM" id="SSF51735">
    <property type="entry name" value="NAD(P)-binding Rossmann-fold domains"/>
    <property type="match status" value="1"/>
</dbReference>
<keyword evidence="2" id="KW-0520">NAD</keyword>
<dbReference type="Pfam" id="PF02826">
    <property type="entry name" value="2-Hacid_dh_C"/>
    <property type="match status" value="1"/>
</dbReference>
<dbReference type="Gene3D" id="3.40.50.720">
    <property type="entry name" value="NAD(P)-binding Rossmann-like Domain"/>
    <property type="match status" value="2"/>
</dbReference>
<organism evidence="4">
    <name type="scientific">Tanacetum cinerariifolium</name>
    <name type="common">Dalmatian daisy</name>
    <name type="synonym">Chrysanthemum cinerariifolium</name>
    <dbReference type="NCBI Taxonomy" id="118510"/>
    <lineage>
        <taxon>Eukaryota</taxon>
        <taxon>Viridiplantae</taxon>
        <taxon>Streptophyta</taxon>
        <taxon>Embryophyta</taxon>
        <taxon>Tracheophyta</taxon>
        <taxon>Spermatophyta</taxon>
        <taxon>Magnoliopsida</taxon>
        <taxon>eudicotyledons</taxon>
        <taxon>Gunneridae</taxon>
        <taxon>Pentapetalae</taxon>
        <taxon>asterids</taxon>
        <taxon>campanulids</taxon>
        <taxon>Asterales</taxon>
        <taxon>Asteraceae</taxon>
        <taxon>Asteroideae</taxon>
        <taxon>Anthemideae</taxon>
        <taxon>Anthemidinae</taxon>
        <taxon>Tanacetum</taxon>
    </lineage>
</organism>
<evidence type="ECO:0000313" key="4">
    <source>
        <dbReference type="EMBL" id="GFD25979.1"/>
    </source>
</evidence>
<dbReference type="InterPro" id="IPR006140">
    <property type="entry name" value="D-isomer_DH_NAD-bd"/>
</dbReference>
<proteinExistence type="predicted"/>
<dbReference type="GO" id="GO:0051287">
    <property type="term" value="F:NAD binding"/>
    <property type="evidence" value="ECO:0007669"/>
    <property type="project" value="InterPro"/>
</dbReference>
<evidence type="ECO:0000256" key="2">
    <source>
        <dbReference type="ARBA" id="ARBA00023027"/>
    </source>
</evidence>
<evidence type="ECO:0000259" key="3">
    <source>
        <dbReference type="Pfam" id="PF02826"/>
    </source>
</evidence>
<feature type="non-terminal residue" evidence="4">
    <location>
        <position position="1"/>
    </location>
</feature>
<dbReference type="PANTHER" id="PTHR43333">
    <property type="entry name" value="2-HACID_DH_C DOMAIN-CONTAINING PROTEIN"/>
    <property type="match status" value="1"/>
</dbReference>
<dbReference type="InterPro" id="IPR036291">
    <property type="entry name" value="NAD(P)-bd_dom_sf"/>
</dbReference>
<evidence type="ECO:0000256" key="1">
    <source>
        <dbReference type="ARBA" id="ARBA00023002"/>
    </source>
</evidence>
<name>A0A699UXK9_TANCI</name>
<feature type="domain" description="D-isomer specific 2-hydroxyacid dehydrogenase NAD-binding" evidence="3">
    <location>
        <begin position="44"/>
        <end position="94"/>
    </location>
</feature>
<dbReference type="GO" id="GO:0016491">
    <property type="term" value="F:oxidoreductase activity"/>
    <property type="evidence" value="ECO:0007669"/>
    <property type="project" value="UniProtKB-KW"/>
</dbReference>
<gene>
    <name evidence="4" type="ORF">Tci_897948</name>
</gene>